<dbReference type="SUPFAM" id="SSF100879">
    <property type="entry name" value="Lesion bypass DNA polymerase (Y-family), little finger domain"/>
    <property type="match status" value="1"/>
</dbReference>
<evidence type="ECO:0000256" key="5">
    <source>
        <dbReference type="ARBA" id="ARBA00022634"/>
    </source>
</evidence>
<dbReference type="Gene3D" id="3.40.1170.60">
    <property type="match status" value="1"/>
</dbReference>
<feature type="region of interest" description="Disordered" evidence="15">
    <location>
        <begin position="1397"/>
        <end position="1419"/>
    </location>
</feature>
<dbReference type="OrthoDB" id="427711at2759"/>
<evidence type="ECO:0000256" key="2">
    <source>
        <dbReference type="ARBA" id="ARBA00004123"/>
    </source>
</evidence>
<dbReference type="Gene3D" id="3.90.1200.10">
    <property type="match status" value="1"/>
</dbReference>
<evidence type="ECO:0000256" key="9">
    <source>
        <dbReference type="ARBA" id="ARBA00022763"/>
    </source>
</evidence>
<keyword evidence="14" id="KW-0349">Heme</keyword>
<dbReference type="FunFam" id="1.10.630.10:FF:000051">
    <property type="entry name" value="Cytochrome P450 monooxygenase (Fum15)"/>
    <property type="match status" value="1"/>
</dbReference>
<feature type="compositionally biased region" description="Pro residues" evidence="15">
    <location>
        <begin position="1397"/>
        <end position="1407"/>
    </location>
</feature>
<dbReference type="PRINTS" id="PR00385">
    <property type="entry name" value="P450"/>
</dbReference>
<dbReference type="FunFam" id="3.40.50.10190:FF:000011">
    <property type="entry name" value="DNA repair protein REV1"/>
    <property type="match status" value="1"/>
</dbReference>
<dbReference type="Gene3D" id="3.30.70.270">
    <property type="match status" value="1"/>
</dbReference>
<dbReference type="CDD" id="cd11069">
    <property type="entry name" value="CYP_FUM15-like"/>
    <property type="match status" value="1"/>
</dbReference>
<keyword evidence="13" id="KW-0539">Nucleus</keyword>
<dbReference type="InterPro" id="IPR038401">
    <property type="entry name" value="Rev1_C_sf"/>
</dbReference>
<keyword evidence="14" id="KW-0408">Iron</keyword>
<evidence type="ECO:0000256" key="12">
    <source>
        <dbReference type="ARBA" id="ARBA00023204"/>
    </source>
</evidence>
<protein>
    <recommendedName>
        <fullName evidence="4">DNA repair protein REV1</fullName>
    </recommendedName>
</protein>
<feature type="compositionally biased region" description="Basic and acidic residues" evidence="15">
    <location>
        <begin position="1811"/>
        <end position="1828"/>
    </location>
</feature>
<dbReference type="SMART" id="SM00292">
    <property type="entry name" value="BRCT"/>
    <property type="match status" value="1"/>
</dbReference>
<evidence type="ECO:0000259" key="18">
    <source>
        <dbReference type="PROSITE" id="PS50173"/>
    </source>
</evidence>
<evidence type="ECO:0000256" key="14">
    <source>
        <dbReference type="PIRSR" id="PIRSR602401-1"/>
    </source>
</evidence>
<feature type="region of interest" description="Disordered" evidence="15">
    <location>
        <begin position="1"/>
        <end position="23"/>
    </location>
</feature>
<sequence>MGSRLEKKSNEVRKRIENHEFDNEEGEEYEASKFGGFNDYFRRKKIKLQNLDAEIRAESAGNLPLFKGIVAHVNGYTQPSLNDLHKLIVSHSGGFAQYLDGKTMVTHIIASNLTLKKAVEFRRYRIVKPAWIVDSVHAGKLQPWENYRLVDEGVGQKVLAFNNGNLASQVNSKKTGYKEQTETSWYTAQLAKTNAKKEAQGDTALQLQISELPDQLAQTSVEKEIHQDGARQSPDPRAMAETLSTTSVQQSALVAANSESDTSPIKQPVVDSPSRSLTAEEHNTILLRDPHIRKASVLNPDFLNQYYSSSRLHHLSIWKADLKSQLQALTAAKSPSQQALAKRPLGARRYILHVDFDSFFVAVSLLASPALVAKPCVVAHGSGSGSEIASCNYPAREFGVRNGMWMKRAQELCGDLTVLPYDFPAYETASRKFYDAILQTGGVVQSVSIDEALVDVTNLCITAGSSGDGVSRHEGSVDREQAKAWSVAEALRARVKEDTGCAVSVGIGGNILLAKVALRKAKPAGQYHVIPGEALEFIGTLPVQDLPGVAYSIGGKLEEIGVKLVKDVREISKERLINVLGPKTGEKIYNYGRGIDKSEVGDQVVRKSVSAEVNWGVRFETQEQVDEFMGSMCGELERRLLKEQVKGKQLTVKVMRRAQDAPLDPPKHLGHGKCDTFNRSVVLGVATCEKDVLTKEVLSVMKGFSFSPGELRGLGVQMTKLEITKGGLAEGSQPRLRFASANGAGPTAAPHQSGVDGQQEVGGSRKRTVRFKIPVRSRHGQTEDAIAEDPVTPQKRKTGDGAAASISSVFRTMDSPSKKPLNVSGTQFVLPTQMDARVLAELPDDIRTKLERAQFARSQGKEEATAKSMLMAPLPNQSQLDPDSLLALPEDMQEEVLARYEQSPSKRRAIREQAVLPQSPRKTRTVVVPARGRSRGRGGGNLLSPFKSVASRGDTPTLTQANFVHTRQVGSEEAEADVAIVEEISDDFLAALPSDIRAEVLEQQRREQLRRTGGLEVQHRRGAKPPPRLEETDADESADDDEDDQEPQRLLKLPPRPQRPTFTVRKLWRPDDLRKAVTQWHQEFRDEGPYAEDAEALGRYLTSVVADEGDMDKAAGVIRWLQWTLANDSGAGGNEEAQARWREALAKAQQSVAQAGRQRGLMIDATSSRGDGYCQTDAGQFTPSALLSLPAADCELISRPGARPCPPALSTHTHQRPHSGPRATTAHRSRALQLAERSHASICSTLTLQTSNHPLRAGPRRLRVCSLRPIRGPSAPSAQPLTPLASFSGLPAAAWCHCVRSPVSCVCGTAAGPARYFLCNKITLRAQHLDPLLRCFLSHSPAHPPMEAAQDLITRLGTVSTPFTSFVGIDPLADPTLPQNRPSAFLPLTAAITVPAAFPPTPPPSPPKQSIAPRKPRRLPSAGWTSFKHWNYGGYKERLELFLSTVNREAFVEHVFRLTGKQCSVSEPFSAGQYWCCFELVADDGDLYIARARLPPHPSQKVPADVARHRAENEIATMRLVRQRTSIPIPEVYAYEREGTMLAEAAGASYMLLQGFYGNSILEKTYDLSSIPDQTLRRLLHQWAGYVVELSSITFPAIGGVVESPTAPGGFDIGPLATDDAGICGPFTSAKDYFTALADGALKHSLALPWKANDEHHHLRQVGPAIVADVVANAPQLFGGAGSVNSTGPFSLFHMDLGIHNILVDDSFNILAVIDWELASTAPATADFLPMPFQPALDPEADRAILRNPSNRRFHHLKREYAMRKFFTDGLKEAEARLREDGRLSSSLPEAELRSKVFHSPASTAYYLMERQGKSEQERRGAVSREEGEGSANDGVRARATADGGEALSKRETPLVAREFMTGGGRGACNDAMSSAAKSHSGLGRIQSKVQEIKCKLGWWIFLLLHFWVSGVMIPNIRGHWSSNRRHQTNRKRNPPPCPAVTPSWPEFPRIGVRVIMGIPHRAILALSVVIPLALSRLAPEYLIKHSVWTSGWTLYAVQLLAYFSWSVVLYPLFFSPLRHLPEPKGSSIFMGQYRRILKDPSGHPQREWINEIPNDGIIRYRGVFNSERLLLTSPRALGEAMVTKNYDFVKPSAIQASIGRILGIGVLFAEGDEHRRQRKNLTPAFTYRHIKNLYPVFWGKTVEMIQAMDEDLAKPDPTTPSEGEEKPRPSNVVQVDEWASRSTLDIIGVAGFDKTFGAIQDHDAPLYQTYAKLFRPNRVARIMGLLSIIVPFWVLRLLPVQRNNDIQEASEYIKDVCRSMIKIKKTKLADAEAKAGGKEIDDTALGVDILSVALRSGGFTDEDLVNQMMTFLAAGHETTASAMTWAMLHLCQHPEVQTRLRKELRDAGLPSARDSSTTVTAEQLDKIPYLHAVCNETLRFTPPVPLTLRVAARDTSIQGQFVPKGTTLIYSPSAMSFNKAIWGADADKFQPERWMGKNTNSGGAESNYAFLTFLHGPRSCIGQGFSKAEFACLLAGWVMSYESVLADPEREIEVGGGITQRPKNGLAVKLTPVY</sequence>
<feature type="compositionally biased region" description="Polar residues" evidence="15">
    <location>
        <begin position="253"/>
        <end position="265"/>
    </location>
</feature>
<keyword evidence="9" id="KW-0227">DNA damage</keyword>
<dbReference type="SUPFAM" id="SSF56672">
    <property type="entry name" value="DNA/RNA polymerases"/>
    <property type="match status" value="1"/>
</dbReference>
<dbReference type="InterPro" id="IPR053848">
    <property type="entry name" value="IMS_HHH_1"/>
</dbReference>
<dbReference type="GO" id="GO:0005634">
    <property type="term" value="C:nucleus"/>
    <property type="evidence" value="ECO:0007669"/>
    <property type="project" value="UniProtKB-SubCell"/>
</dbReference>
<feature type="transmembrane region" description="Helical" evidence="16">
    <location>
        <begin position="1995"/>
        <end position="2015"/>
    </location>
</feature>
<evidence type="ECO:0000313" key="20">
    <source>
        <dbReference type="Proteomes" id="UP000327013"/>
    </source>
</evidence>
<reference evidence="19 20" key="1">
    <citation type="submission" date="2019-06" db="EMBL/GenBank/DDBJ databases">
        <title>A chromosomal-level reference genome of Carpinus fangiana (Coryloideae, Betulaceae).</title>
        <authorList>
            <person name="Yang X."/>
            <person name="Wang Z."/>
            <person name="Zhang L."/>
            <person name="Hao G."/>
            <person name="Liu J."/>
            <person name="Yang Y."/>
        </authorList>
    </citation>
    <scope>NUCLEOTIDE SEQUENCE [LARGE SCALE GENOMIC DNA]</scope>
    <source>
        <strain evidence="19">Cfa_2016G</strain>
        <tissue evidence="19">Leaf</tissue>
    </source>
</reference>
<evidence type="ECO:0000256" key="4">
    <source>
        <dbReference type="ARBA" id="ARBA00020399"/>
    </source>
</evidence>
<dbReference type="GO" id="GO:0005506">
    <property type="term" value="F:iron ion binding"/>
    <property type="evidence" value="ECO:0007669"/>
    <property type="project" value="InterPro"/>
</dbReference>
<dbReference type="SUPFAM" id="SSF52113">
    <property type="entry name" value="BRCT domain"/>
    <property type="match status" value="1"/>
</dbReference>
<comment type="subcellular location">
    <subcellularLocation>
        <location evidence="2">Nucleus</location>
    </subcellularLocation>
</comment>
<keyword evidence="16" id="KW-0472">Membrane</keyword>
<dbReference type="SUPFAM" id="SSF56112">
    <property type="entry name" value="Protein kinase-like (PK-like)"/>
    <property type="match status" value="1"/>
</dbReference>
<dbReference type="InterPro" id="IPR025527">
    <property type="entry name" value="HUWE1/Rev1_UBM"/>
</dbReference>
<dbReference type="Proteomes" id="UP000327013">
    <property type="component" value="Unassembled WGS sequence"/>
</dbReference>
<dbReference type="Gene3D" id="3.40.50.10190">
    <property type="entry name" value="BRCT domain"/>
    <property type="match status" value="1"/>
</dbReference>
<dbReference type="Gene3D" id="6.10.250.1630">
    <property type="match status" value="1"/>
</dbReference>
<comment type="similarity">
    <text evidence="3">Belongs to the DNA polymerase type-Y family.</text>
</comment>
<dbReference type="FunFam" id="3.30.70.270:FF:000040">
    <property type="entry name" value="DNA repair protein REV1"/>
    <property type="match status" value="1"/>
</dbReference>
<dbReference type="InterPro" id="IPR036420">
    <property type="entry name" value="BRCT_dom_sf"/>
</dbReference>
<dbReference type="Gene3D" id="1.10.150.20">
    <property type="entry name" value="5' to 3' exonuclease, C-terminal subdomain"/>
    <property type="match status" value="1"/>
</dbReference>
<dbReference type="PANTHER" id="PTHR45990">
    <property type="entry name" value="DNA REPAIR PROTEIN REV1"/>
    <property type="match status" value="1"/>
</dbReference>
<dbReference type="GO" id="GO:0003684">
    <property type="term" value="F:damaged DNA binding"/>
    <property type="evidence" value="ECO:0007669"/>
    <property type="project" value="InterPro"/>
</dbReference>
<comment type="caution">
    <text evidence="19">The sequence shown here is derived from an EMBL/GenBank/DDBJ whole genome shotgun (WGS) entry which is preliminary data.</text>
</comment>
<accession>A0A5N6KVQ8</accession>
<dbReference type="InterPro" id="IPR031991">
    <property type="entry name" value="Rev1_C"/>
</dbReference>
<dbReference type="GO" id="GO:0004497">
    <property type="term" value="F:monooxygenase activity"/>
    <property type="evidence" value="ECO:0007669"/>
    <property type="project" value="InterPro"/>
</dbReference>
<dbReference type="PRINTS" id="PR00463">
    <property type="entry name" value="EP450I"/>
</dbReference>
<evidence type="ECO:0000256" key="3">
    <source>
        <dbReference type="ARBA" id="ARBA00010945"/>
    </source>
</evidence>
<keyword evidence="8 14" id="KW-0479">Metal-binding</keyword>
<evidence type="ECO:0000256" key="15">
    <source>
        <dbReference type="SAM" id="MobiDB-lite"/>
    </source>
</evidence>
<dbReference type="InterPro" id="IPR043502">
    <property type="entry name" value="DNA/RNA_pol_sf"/>
</dbReference>
<dbReference type="InterPro" id="IPR001357">
    <property type="entry name" value="BRCT_dom"/>
</dbReference>
<dbReference type="GO" id="GO:0003887">
    <property type="term" value="F:DNA-directed DNA polymerase activity"/>
    <property type="evidence" value="ECO:0007669"/>
    <property type="project" value="InterPro"/>
</dbReference>
<dbReference type="GO" id="GO:0020037">
    <property type="term" value="F:heme binding"/>
    <property type="evidence" value="ECO:0007669"/>
    <property type="project" value="InterPro"/>
</dbReference>
<comment type="cofactor">
    <cofactor evidence="14">
        <name>heme</name>
        <dbReference type="ChEBI" id="CHEBI:30413"/>
    </cofactor>
</comment>
<evidence type="ECO:0000256" key="16">
    <source>
        <dbReference type="SAM" id="Phobius"/>
    </source>
</evidence>
<name>A0A5N6KVQ8_9ROSI</name>
<evidence type="ECO:0000256" key="6">
    <source>
        <dbReference type="ARBA" id="ARBA00022679"/>
    </source>
</evidence>
<dbReference type="EMBL" id="VIBQ01000013">
    <property type="protein sequence ID" value="KAB8346368.1"/>
    <property type="molecule type" value="Genomic_DNA"/>
</dbReference>
<dbReference type="PROSITE" id="PS50172">
    <property type="entry name" value="BRCT"/>
    <property type="match status" value="1"/>
</dbReference>
<dbReference type="InterPro" id="IPR011009">
    <property type="entry name" value="Kinase-like_dom_sf"/>
</dbReference>
<dbReference type="InterPro" id="IPR002401">
    <property type="entry name" value="Cyt_P450_E_grp-I"/>
</dbReference>
<keyword evidence="7" id="KW-0548">Nucleotidyltransferase</keyword>
<feature type="region of interest" description="Disordered" evidence="15">
    <location>
        <begin position="931"/>
        <end position="954"/>
    </location>
</feature>
<keyword evidence="20" id="KW-1185">Reference proteome</keyword>
<dbReference type="InterPro" id="IPR001128">
    <property type="entry name" value="Cyt_P450"/>
</dbReference>
<dbReference type="GO" id="GO:0006281">
    <property type="term" value="P:DNA repair"/>
    <property type="evidence" value="ECO:0007669"/>
    <property type="project" value="UniProtKB-KW"/>
</dbReference>
<dbReference type="FunFam" id="3.30.1490.100:FF:000001">
    <property type="entry name" value="DNA repair protein REV1"/>
    <property type="match status" value="1"/>
</dbReference>
<dbReference type="Gene3D" id="3.30.1490.100">
    <property type="entry name" value="DNA polymerase, Y-family, little finger domain"/>
    <property type="match status" value="1"/>
</dbReference>
<dbReference type="Gene3D" id="1.10.630.10">
    <property type="entry name" value="Cytochrome P450"/>
    <property type="match status" value="1"/>
</dbReference>
<dbReference type="PANTHER" id="PTHR45990:SF1">
    <property type="entry name" value="DNA REPAIR PROTEIN REV1"/>
    <property type="match status" value="1"/>
</dbReference>
<dbReference type="Pfam" id="PF16589">
    <property type="entry name" value="BRCT_2"/>
    <property type="match status" value="1"/>
</dbReference>
<keyword evidence="6" id="KW-0808">Transferase</keyword>
<dbReference type="Pfam" id="PF11799">
    <property type="entry name" value="IMS_C"/>
    <property type="match status" value="1"/>
</dbReference>
<feature type="domain" description="BRCT" evidence="17">
    <location>
        <begin position="61"/>
        <end position="149"/>
    </location>
</feature>
<feature type="region of interest" description="Disordered" evidence="15">
    <location>
        <begin position="253"/>
        <end position="276"/>
    </location>
</feature>
<dbReference type="SUPFAM" id="SSF48264">
    <property type="entry name" value="Cytochrome P450"/>
    <property type="match status" value="1"/>
</dbReference>
<dbReference type="Pfam" id="PF00817">
    <property type="entry name" value="IMS"/>
    <property type="match status" value="1"/>
</dbReference>
<dbReference type="Pfam" id="PF00067">
    <property type="entry name" value="p450"/>
    <property type="match status" value="1"/>
</dbReference>
<feature type="domain" description="UmuC" evidence="18">
    <location>
        <begin position="351"/>
        <end position="550"/>
    </location>
</feature>
<dbReference type="InterPro" id="IPR017961">
    <property type="entry name" value="DNA_pol_Y-fam_little_finger"/>
</dbReference>
<feature type="region of interest" description="Disordered" evidence="15">
    <location>
        <begin position="1811"/>
        <end position="1848"/>
    </location>
</feature>
<dbReference type="InterPro" id="IPR001126">
    <property type="entry name" value="UmuC"/>
</dbReference>
<proteinExistence type="inferred from homology"/>
<dbReference type="Pfam" id="PF01636">
    <property type="entry name" value="APH"/>
    <property type="match status" value="1"/>
</dbReference>
<dbReference type="Pfam" id="PF21999">
    <property type="entry name" value="IMS_HHH_1"/>
    <property type="match status" value="1"/>
</dbReference>
<feature type="region of interest" description="Disordered" evidence="15">
    <location>
        <begin position="742"/>
        <end position="765"/>
    </location>
</feature>
<dbReference type="Gene3D" id="1.20.58.1280">
    <property type="entry name" value="DNA repair protein Rev1, C-terminal domain"/>
    <property type="match status" value="1"/>
</dbReference>
<dbReference type="GO" id="GO:0017125">
    <property type="term" value="F:deoxycytidyl transferase activity"/>
    <property type="evidence" value="ECO:0007669"/>
    <property type="project" value="TreeGrafter"/>
</dbReference>
<evidence type="ECO:0000256" key="8">
    <source>
        <dbReference type="ARBA" id="ARBA00022723"/>
    </source>
</evidence>
<dbReference type="GO" id="GO:0016705">
    <property type="term" value="F:oxidoreductase activity, acting on paired donors, with incorporation or reduction of molecular oxygen"/>
    <property type="evidence" value="ECO:0007669"/>
    <property type="project" value="InterPro"/>
</dbReference>
<feature type="binding site" description="axial binding residue" evidence="14">
    <location>
        <position position="2461"/>
    </location>
    <ligand>
        <name>heme</name>
        <dbReference type="ChEBI" id="CHEBI:30413"/>
    </ligand>
    <ligandPart>
        <name>Fe</name>
        <dbReference type="ChEBI" id="CHEBI:18248"/>
    </ligandPart>
</feature>
<feature type="transmembrane region" description="Helical" evidence="16">
    <location>
        <begin position="1897"/>
        <end position="1917"/>
    </location>
</feature>
<keyword evidence="5" id="KW-0237">DNA synthesis</keyword>
<keyword evidence="12" id="KW-0234">DNA repair</keyword>
<keyword evidence="16" id="KW-1133">Transmembrane helix</keyword>
<dbReference type="PROSITE" id="PS50173">
    <property type="entry name" value="UMUC"/>
    <property type="match status" value="1"/>
</dbReference>
<evidence type="ECO:0000256" key="13">
    <source>
        <dbReference type="ARBA" id="ARBA00023242"/>
    </source>
</evidence>
<keyword evidence="16" id="KW-0812">Transmembrane</keyword>
<organism evidence="19 20">
    <name type="scientific">Carpinus fangiana</name>
    <dbReference type="NCBI Taxonomy" id="176857"/>
    <lineage>
        <taxon>Eukaryota</taxon>
        <taxon>Viridiplantae</taxon>
        <taxon>Streptophyta</taxon>
        <taxon>Embryophyta</taxon>
        <taxon>Tracheophyta</taxon>
        <taxon>Spermatophyta</taxon>
        <taxon>Magnoliopsida</taxon>
        <taxon>eudicotyledons</taxon>
        <taxon>Gunneridae</taxon>
        <taxon>Pentapetalae</taxon>
        <taxon>rosids</taxon>
        <taxon>fabids</taxon>
        <taxon>Fagales</taxon>
        <taxon>Betulaceae</taxon>
        <taxon>Carpinus</taxon>
    </lineage>
</organism>
<evidence type="ECO:0000256" key="10">
    <source>
        <dbReference type="ARBA" id="ARBA00022842"/>
    </source>
</evidence>
<keyword evidence="10" id="KW-0460">Magnesium</keyword>
<dbReference type="Gene3D" id="6.10.250.1490">
    <property type="match status" value="1"/>
</dbReference>
<evidence type="ECO:0000256" key="7">
    <source>
        <dbReference type="ARBA" id="ARBA00022695"/>
    </source>
</evidence>
<evidence type="ECO:0000256" key="11">
    <source>
        <dbReference type="ARBA" id="ARBA00023125"/>
    </source>
</evidence>
<dbReference type="GO" id="GO:0070987">
    <property type="term" value="P:error-free translesion synthesis"/>
    <property type="evidence" value="ECO:0007669"/>
    <property type="project" value="TreeGrafter"/>
</dbReference>
<dbReference type="CDD" id="cd17719">
    <property type="entry name" value="BRCT_Rev1"/>
    <property type="match status" value="1"/>
</dbReference>
<dbReference type="InterPro" id="IPR036775">
    <property type="entry name" value="DNA_pol_Y-fam_lit_finger_sf"/>
</dbReference>
<dbReference type="Pfam" id="PF16727">
    <property type="entry name" value="REV1_C"/>
    <property type="match status" value="1"/>
</dbReference>
<evidence type="ECO:0000256" key="1">
    <source>
        <dbReference type="ARBA" id="ARBA00001946"/>
    </source>
</evidence>
<keyword evidence="11" id="KW-0238">DNA-binding</keyword>
<dbReference type="GO" id="GO:0042276">
    <property type="term" value="P:error-prone translesion synthesis"/>
    <property type="evidence" value="ECO:0007669"/>
    <property type="project" value="TreeGrafter"/>
</dbReference>
<dbReference type="InterPro" id="IPR036396">
    <property type="entry name" value="Cyt_P450_sf"/>
</dbReference>
<evidence type="ECO:0000259" key="17">
    <source>
        <dbReference type="PROSITE" id="PS50172"/>
    </source>
</evidence>
<feature type="region of interest" description="Disordered" evidence="15">
    <location>
        <begin position="1007"/>
        <end position="1058"/>
    </location>
</feature>
<dbReference type="InterPro" id="IPR002575">
    <property type="entry name" value="Aminoglycoside_PTrfase"/>
</dbReference>
<evidence type="ECO:0000313" key="19">
    <source>
        <dbReference type="EMBL" id="KAB8346368.1"/>
    </source>
</evidence>
<dbReference type="Pfam" id="PF14377">
    <property type="entry name" value="UBM"/>
    <property type="match status" value="3"/>
</dbReference>
<comment type="cofactor">
    <cofactor evidence="1">
        <name>Mg(2+)</name>
        <dbReference type="ChEBI" id="CHEBI:18420"/>
    </cofactor>
</comment>
<dbReference type="InterPro" id="IPR043128">
    <property type="entry name" value="Rev_trsase/Diguanyl_cyclase"/>
</dbReference>
<gene>
    <name evidence="19" type="ORF">FH972_023410</name>
</gene>
<dbReference type="CDD" id="cd01701">
    <property type="entry name" value="PolY_Rev1"/>
    <property type="match status" value="1"/>
</dbReference>
<feature type="compositionally biased region" description="Acidic residues" evidence="15">
    <location>
        <begin position="1032"/>
        <end position="1045"/>
    </location>
</feature>
<feature type="compositionally biased region" description="Basic and acidic residues" evidence="15">
    <location>
        <begin position="1"/>
        <end position="21"/>
    </location>
</feature>